<sequence length="429" mass="48658">MKAFAQVGELDEVLELAQEMKQSNSGKLNVFCYNTVMNALVEANYPQRAQQVFDEMSTMDGVAPNVSSYNILVKMLALHLKEFDSAYKLIEMMAEHRCLPDSTTFSTLITGLCRAGRFEEVEGILRESSSRGWKPDDITYNTYMDGLCKGGKSKVAYKLLGMMEENGICPDKITLSTLLDCLCHESRFFEAICLLERSLELDLNPGVAGYNNVMSSLCKVGRWSAVLKLLTDMIKKGVEPKVRTHNIVIHSLCKAGKLDLAGRFLENSGFISDATTYNTLIHWCFKEGKINEAKHLFYDMVIQKQIAPDLFTHSSMIHGLCCYGKYLEASDYFLAYLREPLLLNIFPYLFDKLVKYKRYKEIRHLFEGMVRDGHDLDGFVFHTAIKLFCNRGFCNGTDIHYVCLVLDKMLALCRHVTCLASTLLQVLSL</sequence>
<dbReference type="GO" id="GO:0032259">
    <property type="term" value="P:methylation"/>
    <property type="evidence" value="ECO:0007669"/>
    <property type="project" value="UniProtKB-KW"/>
</dbReference>
<dbReference type="Gene3D" id="1.25.40.10">
    <property type="entry name" value="Tetratricopeptide repeat domain"/>
    <property type="match status" value="5"/>
</dbReference>
<dbReference type="Pfam" id="PF01535">
    <property type="entry name" value="PPR"/>
    <property type="match status" value="1"/>
</dbReference>
<evidence type="ECO:0000256" key="2">
    <source>
        <dbReference type="ARBA" id="ARBA00022737"/>
    </source>
</evidence>
<dbReference type="Proteomes" id="UP000236161">
    <property type="component" value="Unassembled WGS sequence"/>
</dbReference>
<dbReference type="OrthoDB" id="185373at2759"/>
<dbReference type="PANTHER" id="PTHR47941">
    <property type="entry name" value="PENTATRICOPEPTIDE REPEAT-CONTAINING PROTEIN 3, MITOCHONDRIAL"/>
    <property type="match status" value="1"/>
</dbReference>
<feature type="repeat" description="PPR" evidence="3">
    <location>
        <begin position="273"/>
        <end position="308"/>
    </location>
</feature>
<evidence type="ECO:0000256" key="3">
    <source>
        <dbReference type="PROSITE-ProRule" id="PRU00708"/>
    </source>
</evidence>
<accession>A0A2H9ZYB7</accession>
<dbReference type="EMBL" id="KZ452646">
    <property type="protein sequence ID" value="PKA48289.1"/>
    <property type="molecule type" value="Genomic_DNA"/>
</dbReference>
<dbReference type="GO" id="GO:0008168">
    <property type="term" value="F:methyltransferase activity"/>
    <property type="evidence" value="ECO:0007669"/>
    <property type="project" value="UniProtKB-KW"/>
</dbReference>
<protein>
    <submittedName>
        <fullName evidence="4">Pentatricopeptide repeat-containing protein</fullName>
        <ecNumber evidence="4">2.1.1.204</ecNumber>
    </submittedName>
</protein>
<keyword evidence="2" id="KW-0677">Repeat</keyword>
<name>A0A2H9ZYB7_9ASPA</name>
<dbReference type="EC" id="2.1.1.204" evidence="4"/>
<evidence type="ECO:0000313" key="5">
    <source>
        <dbReference type="Proteomes" id="UP000236161"/>
    </source>
</evidence>
<evidence type="ECO:0000313" key="4">
    <source>
        <dbReference type="EMBL" id="PKA48289.1"/>
    </source>
</evidence>
<proteinExistence type="inferred from homology"/>
<keyword evidence="5" id="KW-1185">Reference proteome</keyword>
<feature type="repeat" description="PPR" evidence="3">
    <location>
        <begin position="65"/>
        <end position="100"/>
    </location>
</feature>
<feature type="repeat" description="PPR" evidence="3">
    <location>
        <begin position="206"/>
        <end position="240"/>
    </location>
</feature>
<reference evidence="4 5" key="1">
    <citation type="journal article" date="2017" name="Nature">
        <title>The Apostasia genome and the evolution of orchids.</title>
        <authorList>
            <person name="Zhang G.Q."/>
            <person name="Liu K.W."/>
            <person name="Li Z."/>
            <person name="Lohaus R."/>
            <person name="Hsiao Y.Y."/>
            <person name="Niu S.C."/>
            <person name="Wang J.Y."/>
            <person name="Lin Y.C."/>
            <person name="Xu Q."/>
            <person name="Chen L.J."/>
            <person name="Yoshida K."/>
            <person name="Fujiwara S."/>
            <person name="Wang Z.W."/>
            <person name="Zhang Y.Q."/>
            <person name="Mitsuda N."/>
            <person name="Wang M."/>
            <person name="Liu G.H."/>
            <person name="Pecoraro L."/>
            <person name="Huang H.X."/>
            <person name="Xiao X.J."/>
            <person name="Lin M."/>
            <person name="Wu X.Y."/>
            <person name="Wu W.L."/>
            <person name="Chen Y.Y."/>
            <person name="Chang S.B."/>
            <person name="Sakamoto S."/>
            <person name="Ohme-Takagi M."/>
            <person name="Yagi M."/>
            <person name="Zeng S.J."/>
            <person name="Shen C.Y."/>
            <person name="Yeh C.M."/>
            <person name="Luo Y.B."/>
            <person name="Tsai W.C."/>
            <person name="Van de Peer Y."/>
            <person name="Liu Z.J."/>
        </authorList>
    </citation>
    <scope>NUCLEOTIDE SEQUENCE [LARGE SCALE GENOMIC DNA]</scope>
    <source>
        <strain evidence="5">cv. Shenzhen</strain>
        <tissue evidence="4">Stem</tissue>
    </source>
</reference>
<organism evidence="4 5">
    <name type="scientific">Apostasia shenzhenica</name>
    <dbReference type="NCBI Taxonomy" id="1088818"/>
    <lineage>
        <taxon>Eukaryota</taxon>
        <taxon>Viridiplantae</taxon>
        <taxon>Streptophyta</taxon>
        <taxon>Embryophyta</taxon>
        <taxon>Tracheophyta</taxon>
        <taxon>Spermatophyta</taxon>
        <taxon>Magnoliopsida</taxon>
        <taxon>Liliopsida</taxon>
        <taxon>Asparagales</taxon>
        <taxon>Orchidaceae</taxon>
        <taxon>Apostasioideae</taxon>
        <taxon>Apostasia</taxon>
    </lineage>
</organism>
<dbReference type="Pfam" id="PF12854">
    <property type="entry name" value="PPR_1"/>
    <property type="match status" value="1"/>
</dbReference>
<dbReference type="InterPro" id="IPR002885">
    <property type="entry name" value="PPR_rpt"/>
</dbReference>
<gene>
    <name evidence="4" type="ORF">AXF42_Ash020724</name>
</gene>
<evidence type="ECO:0000256" key="1">
    <source>
        <dbReference type="ARBA" id="ARBA00007626"/>
    </source>
</evidence>
<keyword evidence="4" id="KW-0489">Methyltransferase</keyword>
<dbReference type="AlphaFoldDB" id="A0A2H9ZYB7"/>
<keyword evidence="4" id="KW-0808">Transferase</keyword>
<feature type="repeat" description="PPR" evidence="3">
    <location>
        <begin position="29"/>
        <end position="63"/>
    </location>
</feature>
<feature type="repeat" description="PPR" evidence="3">
    <location>
        <begin position="136"/>
        <end position="170"/>
    </location>
</feature>
<feature type="repeat" description="PPR" evidence="3">
    <location>
        <begin position="171"/>
        <end position="205"/>
    </location>
</feature>
<dbReference type="STRING" id="1088818.A0A2H9ZYB7"/>
<dbReference type="Pfam" id="PF13041">
    <property type="entry name" value="PPR_2"/>
    <property type="match status" value="4"/>
</dbReference>
<dbReference type="NCBIfam" id="TIGR00756">
    <property type="entry name" value="PPR"/>
    <property type="match status" value="5"/>
</dbReference>
<comment type="similarity">
    <text evidence="1">Belongs to the PPR family. P subfamily.</text>
</comment>
<dbReference type="InterPro" id="IPR011990">
    <property type="entry name" value="TPR-like_helical_dom_sf"/>
</dbReference>
<dbReference type="PROSITE" id="PS51375">
    <property type="entry name" value="PPR"/>
    <property type="match status" value="7"/>
</dbReference>
<feature type="repeat" description="PPR" evidence="3">
    <location>
        <begin position="101"/>
        <end position="135"/>
    </location>
</feature>